<sequence>MKINLEILESSYLFGNKEIENLNTKELVPTMVLRRRLTKAAKLVIELINNVNFNNGRIIYGTAYGELLATSNILNAILKNDILSPTDFQNSVYNTAVSYSSILFKNNSEILTISSGDETSLKALKVGAIKALDGDELLLICTETLNIDNIEEVNNCIEYLEVAVALKVRVTDQAATIDINNISNEGFPKSVEHFMYIAKKFSNDKKNIIEVDL</sequence>
<dbReference type="EMBL" id="CP030944">
    <property type="protein sequence ID" value="QKE24989.1"/>
    <property type="molecule type" value="Genomic_DNA"/>
</dbReference>
<proteinExistence type="predicted"/>
<organism evidence="2 3">
    <name type="scientific">Arcobacter aquimarinus</name>
    <dbReference type="NCBI Taxonomy" id="1315211"/>
    <lineage>
        <taxon>Bacteria</taxon>
        <taxon>Pseudomonadati</taxon>
        <taxon>Campylobacterota</taxon>
        <taxon>Epsilonproteobacteria</taxon>
        <taxon>Campylobacterales</taxon>
        <taxon>Arcobacteraceae</taxon>
        <taxon>Arcobacter</taxon>
    </lineage>
</organism>
<dbReference type="Proteomes" id="UP000502065">
    <property type="component" value="Chromosome"/>
</dbReference>
<dbReference type="KEGG" id="aaqi:AAQM_0209"/>
<dbReference type="Pfam" id="PF13723">
    <property type="entry name" value="Ketoacyl-synt_2"/>
    <property type="match status" value="1"/>
</dbReference>
<accession>A0AAE7B0F2</accession>
<name>A0AAE7B0F2_9BACT</name>
<feature type="domain" description="Beta-ketoacyl synthase-like N-terminal" evidence="1">
    <location>
        <begin position="26"/>
        <end position="173"/>
    </location>
</feature>
<protein>
    <submittedName>
        <fullName evidence="2">Beta-ketoacyl synthase domain-containing protein</fullName>
    </submittedName>
</protein>
<evidence type="ECO:0000259" key="1">
    <source>
        <dbReference type="Pfam" id="PF13723"/>
    </source>
</evidence>
<dbReference type="RefSeq" id="WP_129094065.1">
    <property type="nucleotide sequence ID" value="NZ_CBCSAE010000003.1"/>
</dbReference>
<reference evidence="2 3" key="1">
    <citation type="submission" date="2018-07" db="EMBL/GenBank/DDBJ databases">
        <title>Identification of phenol metabolism pathways in Arcobacter.</title>
        <authorList>
            <person name="Miller W.G."/>
            <person name="Yee E."/>
            <person name="Bono J.L."/>
        </authorList>
    </citation>
    <scope>NUCLEOTIDE SEQUENCE [LARGE SCALE GENOMIC DNA]</scope>
    <source>
        <strain evidence="2 3">W63</strain>
    </source>
</reference>
<evidence type="ECO:0000313" key="2">
    <source>
        <dbReference type="EMBL" id="QKE24989.1"/>
    </source>
</evidence>
<evidence type="ECO:0000313" key="3">
    <source>
        <dbReference type="Proteomes" id="UP000502065"/>
    </source>
</evidence>
<gene>
    <name evidence="2" type="ORF">AAQM_0209</name>
</gene>
<dbReference type="InterPro" id="IPR014030">
    <property type="entry name" value="Ketoacyl_synth_N"/>
</dbReference>
<dbReference type="AlphaFoldDB" id="A0AAE7B0F2"/>
<keyword evidence="3" id="KW-1185">Reference proteome</keyword>